<evidence type="ECO:0000313" key="3">
    <source>
        <dbReference type="Proteomes" id="UP001589628"/>
    </source>
</evidence>
<sequence length="281" mass="30398">MPYSPVNSLQPDWSFPAAVLPYSAEWVEQAEALAAQLQLPCLPVQTPDQLEASQQVLWVHPQGLAIQQGGRKAPGPVRVDFVEGALAHRRLYGGGAGQQIAKAIGVKGQRCPQVLDATAGLGRDAFVLAALGCQVQMLERHPVVLALLQDGLQRAQQDPEVAPITARMQLLQAHAYDYMHTQAQQGAPAPQVIYLDPMFPHTEKSAEVKKDMKAFRTLVGADRDADALLAVALAWQPCRVVVKRPRKAPCLAGQPPSLSLEGKSGRFDVYALRSLDSAELP</sequence>
<name>A0ABV5Z9F1_9GAMM</name>
<dbReference type="GO" id="GO:0008168">
    <property type="term" value="F:methyltransferase activity"/>
    <property type="evidence" value="ECO:0007669"/>
    <property type="project" value="UniProtKB-KW"/>
</dbReference>
<proteinExistence type="inferred from homology"/>
<evidence type="ECO:0000313" key="2">
    <source>
        <dbReference type="EMBL" id="MFB9885909.1"/>
    </source>
</evidence>
<accession>A0ABV5Z9F1</accession>
<dbReference type="Proteomes" id="UP001589628">
    <property type="component" value="Unassembled WGS sequence"/>
</dbReference>
<protein>
    <recommendedName>
        <fullName evidence="1">Ribosomal RNA small subunit methyltransferase J</fullName>
        <ecNumber evidence="1">2.1.1.242</ecNumber>
    </recommendedName>
    <alternativeName>
        <fullName evidence="1">16S rRNA m2G1516 methyltransferase</fullName>
    </alternativeName>
    <alternativeName>
        <fullName evidence="1">rRNA (guanine-N(2)-)-methyltransferase</fullName>
    </alternativeName>
</protein>
<dbReference type="Gene3D" id="3.40.50.150">
    <property type="entry name" value="Vaccinia Virus protein VP39"/>
    <property type="match status" value="1"/>
</dbReference>
<comment type="similarity">
    <text evidence="1">Belongs to the methyltransferase superfamily. RsmJ family.</text>
</comment>
<feature type="binding site" evidence="1">
    <location>
        <begin position="139"/>
        <end position="140"/>
    </location>
    <ligand>
        <name>S-adenosyl-L-methionine</name>
        <dbReference type="ChEBI" id="CHEBI:59789"/>
    </ligand>
</feature>
<dbReference type="GO" id="GO:0032259">
    <property type="term" value="P:methylation"/>
    <property type="evidence" value="ECO:0007669"/>
    <property type="project" value="UniProtKB-KW"/>
</dbReference>
<dbReference type="EC" id="2.1.1.242" evidence="1"/>
<keyword evidence="1" id="KW-0949">S-adenosyl-L-methionine</keyword>
<keyword evidence="1 2" id="KW-0489">Methyltransferase</keyword>
<gene>
    <name evidence="1" type="primary">rsmJ</name>
    <name evidence="2" type="ORF">ACFFLH_05765</name>
</gene>
<feature type="binding site" evidence="1">
    <location>
        <begin position="123"/>
        <end position="124"/>
    </location>
    <ligand>
        <name>S-adenosyl-L-methionine</name>
        <dbReference type="ChEBI" id="CHEBI:59789"/>
    </ligand>
</feature>
<keyword evidence="1" id="KW-0698">rRNA processing</keyword>
<dbReference type="InterPro" id="IPR029063">
    <property type="entry name" value="SAM-dependent_MTases_sf"/>
</dbReference>
<feature type="binding site" evidence="1">
    <location>
        <position position="196"/>
    </location>
    <ligand>
        <name>S-adenosyl-L-methionine</name>
        <dbReference type="ChEBI" id="CHEBI:59789"/>
    </ligand>
</feature>
<dbReference type="Pfam" id="PF04445">
    <property type="entry name" value="SAM_MT"/>
    <property type="match status" value="1"/>
</dbReference>
<dbReference type="RefSeq" id="WP_081414479.1">
    <property type="nucleotide sequence ID" value="NZ_JBHLZN010000001.1"/>
</dbReference>
<comment type="subcellular location">
    <subcellularLocation>
        <location evidence="1">Cytoplasm</location>
    </subcellularLocation>
</comment>
<dbReference type="PANTHER" id="PTHR36112:SF1">
    <property type="entry name" value="RIBOSOMAL RNA SMALL SUBUNIT METHYLTRANSFERASE J"/>
    <property type="match status" value="1"/>
</dbReference>
<keyword evidence="1" id="KW-0808">Transferase</keyword>
<dbReference type="EMBL" id="JBHLZN010000001">
    <property type="protein sequence ID" value="MFB9885909.1"/>
    <property type="molecule type" value="Genomic_DNA"/>
</dbReference>
<comment type="function">
    <text evidence="1">Specifically methylates the guanosine in position 1516 of 16S rRNA.</text>
</comment>
<dbReference type="InterPro" id="IPR007536">
    <property type="entry name" value="16SrRNA_methylTrfase_J"/>
</dbReference>
<keyword evidence="3" id="KW-1185">Reference proteome</keyword>
<comment type="caution">
    <text evidence="2">The sequence shown here is derived from an EMBL/GenBank/DDBJ whole genome shotgun (WGS) entry which is preliminary data.</text>
</comment>
<dbReference type="SUPFAM" id="SSF53335">
    <property type="entry name" value="S-adenosyl-L-methionine-dependent methyltransferases"/>
    <property type="match status" value="1"/>
</dbReference>
<dbReference type="PANTHER" id="PTHR36112">
    <property type="entry name" value="RIBOSOMAL RNA SMALL SUBUNIT METHYLTRANSFERASE J"/>
    <property type="match status" value="1"/>
</dbReference>
<comment type="caution">
    <text evidence="1">Lacks conserved residue(s) required for the propagation of feature annotation.</text>
</comment>
<comment type="catalytic activity">
    <reaction evidence="1">
        <text>guanosine(1516) in 16S rRNA + S-adenosyl-L-methionine = N(2)-methylguanosine(1516) in 16S rRNA + S-adenosyl-L-homocysteine + H(+)</text>
        <dbReference type="Rhea" id="RHEA:43220"/>
        <dbReference type="Rhea" id="RHEA-COMP:10412"/>
        <dbReference type="Rhea" id="RHEA-COMP:10413"/>
        <dbReference type="ChEBI" id="CHEBI:15378"/>
        <dbReference type="ChEBI" id="CHEBI:57856"/>
        <dbReference type="ChEBI" id="CHEBI:59789"/>
        <dbReference type="ChEBI" id="CHEBI:74269"/>
        <dbReference type="ChEBI" id="CHEBI:74481"/>
        <dbReference type="EC" id="2.1.1.242"/>
    </reaction>
</comment>
<keyword evidence="1" id="KW-0963">Cytoplasm</keyword>
<reference evidence="2 3" key="1">
    <citation type="submission" date="2024-09" db="EMBL/GenBank/DDBJ databases">
        <authorList>
            <person name="Sun Q."/>
            <person name="Mori K."/>
        </authorList>
    </citation>
    <scope>NUCLEOTIDE SEQUENCE [LARGE SCALE GENOMIC DNA]</scope>
    <source>
        <strain evidence="2 3">ATCC 51285</strain>
    </source>
</reference>
<dbReference type="HAMAP" id="MF_01523">
    <property type="entry name" value="16SrRNA_methyltr_J"/>
    <property type="match status" value="1"/>
</dbReference>
<organism evidence="2 3">
    <name type="scientific">Balneatrix alpica</name>
    <dbReference type="NCBI Taxonomy" id="75684"/>
    <lineage>
        <taxon>Bacteria</taxon>
        <taxon>Pseudomonadati</taxon>
        <taxon>Pseudomonadota</taxon>
        <taxon>Gammaproteobacteria</taxon>
        <taxon>Oceanospirillales</taxon>
        <taxon>Balneatrichaceae</taxon>
        <taxon>Balneatrix</taxon>
    </lineage>
</organism>
<evidence type="ECO:0000256" key="1">
    <source>
        <dbReference type="HAMAP-Rule" id="MF_01523"/>
    </source>
</evidence>